<accession>A0AAN7YUL2</accession>
<evidence type="ECO:0000313" key="2">
    <source>
        <dbReference type="Proteomes" id="UP001344447"/>
    </source>
</evidence>
<dbReference type="Proteomes" id="UP001344447">
    <property type="component" value="Unassembled WGS sequence"/>
</dbReference>
<organism evidence="1 2">
    <name type="scientific">Dictyostelium firmibasis</name>
    <dbReference type="NCBI Taxonomy" id="79012"/>
    <lineage>
        <taxon>Eukaryota</taxon>
        <taxon>Amoebozoa</taxon>
        <taxon>Evosea</taxon>
        <taxon>Eumycetozoa</taxon>
        <taxon>Dictyostelia</taxon>
        <taxon>Dictyosteliales</taxon>
        <taxon>Dictyosteliaceae</taxon>
        <taxon>Dictyostelium</taxon>
    </lineage>
</organism>
<dbReference type="EMBL" id="JAVFKY010000003">
    <property type="protein sequence ID" value="KAK5579366.1"/>
    <property type="molecule type" value="Genomic_DNA"/>
</dbReference>
<name>A0AAN7YUL2_9MYCE</name>
<protein>
    <submittedName>
        <fullName evidence="1">Uncharacterized protein</fullName>
    </submittedName>
</protein>
<reference evidence="1 2" key="1">
    <citation type="submission" date="2023-11" db="EMBL/GenBank/DDBJ databases">
        <title>Dfirmibasis_genome.</title>
        <authorList>
            <person name="Edelbroek B."/>
            <person name="Kjellin J."/>
            <person name="Jerlstrom-Hultqvist J."/>
            <person name="Soderbom F."/>
        </authorList>
    </citation>
    <scope>NUCLEOTIDE SEQUENCE [LARGE SCALE GENOMIC DNA]</scope>
    <source>
        <strain evidence="1 2">TNS-C-14</strain>
    </source>
</reference>
<comment type="caution">
    <text evidence="1">The sequence shown here is derived from an EMBL/GenBank/DDBJ whole genome shotgun (WGS) entry which is preliminary data.</text>
</comment>
<gene>
    <name evidence="1" type="ORF">RB653_009048</name>
</gene>
<dbReference type="AlphaFoldDB" id="A0AAN7YUL2"/>
<proteinExistence type="predicted"/>
<keyword evidence="2" id="KW-1185">Reference proteome</keyword>
<sequence length="94" mass="10015">MSYTPNSFVGVLYGLSFLFGVTHGVGKLNTFKGIAKENLTNEIKTTASAEKSKSYKEGFEAGVKSTQPQSGGITYGSDIERLVAETCGSNLLQN</sequence>
<evidence type="ECO:0000313" key="1">
    <source>
        <dbReference type="EMBL" id="KAK5579366.1"/>
    </source>
</evidence>